<sequence length="31" mass="3537">VEKDGVVEGDLIPIKITNSQFFDLYGKIIER</sequence>
<organism evidence="1">
    <name type="scientific">marine sediment metagenome</name>
    <dbReference type="NCBI Taxonomy" id="412755"/>
    <lineage>
        <taxon>unclassified sequences</taxon>
        <taxon>metagenomes</taxon>
        <taxon>ecological metagenomes</taxon>
    </lineage>
</organism>
<dbReference type="EMBL" id="BART01000991">
    <property type="protein sequence ID" value="GAG60092.1"/>
    <property type="molecule type" value="Genomic_DNA"/>
</dbReference>
<name>X0ZPW6_9ZZZZ</name>
<proteinExistence type="predicted"/>
<evidence type="ECO:0000313" key="1">
    <source>
        <dbReference type="EMBL" id="GAG60092.1"/>
    </source>
</evidence>
<comment type="caution">
    <text evidence="1">The sequence shown here is derived from an EMBL/GenBank/DDBJ whole genome shotgun (WGS) entry which is preliminary data.</text>
</comment>
<protein>
    <submittedName>
        <fullName evidence="1">Uncharacterized protein</fullName>
    </submittedName>
</protein>
<dbReference type="AlphaFoldDB" id="X0ZPW6"/>
<accession>X0ZPW6</accession>
<reference evidence="1" key="1">
    <citation type="journal article" date="2014" name="Front. Microbiol.">
        <title>High frequency of phylogenetically diverse reductive dehalogenase-homologous genes in deep subseafloor sedimentary metagenomes.</title>
        <authorList>
            <person name="Kawai M."/>
            <person name="Futagami T."/>
            <person name="Toyoda A."/>
            <person name="Takaki Y."/>
            <person name="Nishi S."/>
            <person name="Hori S."/>
            <person name="Arai W."/>
            <person name="Tsubouchi T."/>
            <person name="Morono Y."/>
            <person name="Uchiyama I."/>
            <person name="Ito T."/>
            <person name="Fujiyama A."/>
            <person name="Inagaki F."/>
            <person name="Takami H."/>
        </authorList>
    </citation>
    <scope>NUCLEOTIDE SEQUENCE</scope>
    <source>
        <strain evidence="1">Expedition CK06-06</strain>
    </source>
</reference>
<feature type="non-terminal residue" evidence="1">
    <location>
        <position position="1"/>
    </location>
</feature>
<gene>
    <name evidence="1" type="ORF">S01H4_03889</name>
</gene>